<name>A0A927PL00_9ACTN</name>
<comment type="caution">
    <text evidence="8">The sequence shown here is derived from an EMBL/GenBank/DDBJ whole genome shotgun (WGS) entry which is preliminary data.</text>
</comment>
<keyword evidence="5 6" id="KW-0472">Membrane</keyword>
<organism evidence="8 9">
    <name type="scientific">Lolliginicoccus lacisalsi</name>
    <dbReference type="NCBI Taxonomy" id="2742202"/>
    <lineage>
        <taxon>Bacteria</taxon>
        <taxon>Bacillati</taxon>
        <taxon>Actinomycetota</taxon>
        <taxon>Actinomycetes</taxon>
        <taxon>Mycobacteriales</taxon>
        <taxon>Hoyosellaceae</taxon>
        <taxon>Lolliginicoccus</taxon>
    </lineage>
</organism>
<feature type="domain" description="Phage shock protein PspC N-terminal" evidence="7">
    <location>
        <begin position="4"/>
        <end position="61"/>
    </location>
</feature>
<gene>
    <name evidence="8" type="ORF">HT102_07135</name>
</gene>
<evidence type="ECO:0000256" key="5">
    <source>
        <dbReference type="ARBA" id="ARBA00023136"/>
    </source>
</evidence>
<evidence type="ECO:0000256" key="4">
    <source>
        <dbReference type="ARBA" id="ARBA00022989"/>
    </source>
</evidence>
<accession>A0A927PL00</accession>
<evidence type="ECO:0000256" key="1">
    <source>
        <dbReference type="ARBA" id="ARBA00004162"/>
    </source>
</evidence>
<evidence type="ECO:0000256" key="6">
    <source>
        <dbReference type="SAM" id="Phobius"/>
    </source>
</evidence>
<feature type="transmembrane region" description="Helical" evidence="6">
    <location>
        <begin position="31"/>
        <end position="59"/>
    </location>
</feature>
<keyword evidence="2" id="KW-1003">Cell membrane</keyword>
<dbReference type="PANTHER" id="PTHR33885">
    <property type="entry name" value="PHAGE SHOCK PROTEIN C"/>
    <property type="match status" value="1"/>
</dbReference>
<protein>
    <submittedName>
        <fullName evidence="8">PspC domain-containing protein</fullName>
    </submittedName>
</protein>
<evidence type="ECO:0000256" key="2">
    <source>
        <dbReference type="ARBA" id="ARBA00022475"/>
    </source>
</evidence>
<evidence type="ECO:0000313" key="9">
    <source>
        <dbReference type="Proteomes" id="UP000642993"/>
    </source>
</evidence>
<dbReference type="Pfam" id="PF04024">
    <property type="entry name" value="PspC"/>
    <property type="match status" value="1"/>
</dbReference>
<evidence type="ECO:0000259" key="7">
    <source>
        <dbReference type="Pfam" id="PF04024"/>
    </source>
</evidence>
<keyword evidence="9" id="KW-1185">Reference proteome</keyword>
<evidence type="ECO:0000313" key="8">
    <source>
        <dbReference type="EMBL" id="MBD8506253.1"/>
    </source>
</evidence>
<comment type="subcellular location">
    <subcellularLocation>
        <location evidence="1">Cell membrane</location>
        <topology evidence="1">Single-pass membrane protein</topology>
    </subcellularLocation>
</comment>
<reference evidence="8" key="1">
    <citation type="submission" date="2020-09" db="EMBL/GenBank/DDBJ databases">
        <title>Hoyosella lacisalsi sp. nov., a halotolerant actinobacterium isolated from soil of Lake Gudzhirganskoe.</title>
        <authorList>
            <person name="Yang Q."/>
            <person name="Guo P.Y."/>
            <person name="Liu S.W."/>
            <person name="Li F.N."/>
            <person name="Sun C.H."/>
        </authorList>
    </citation>
    <scope>NUCLEOTIDE SEQUENCE</scope>
    <source>
        <strain evidence="8">G463</strain>
    </source>
</reference>
<dbReference type="PANTHER" id="PTHR33885:SF3">
    <property type="entry name" value="PHAGE SHOCK PROTEIN C"/>
    <property type="match status" value="1"/>
</dbReference>
<dbReference type="Proteomes" id="UP000642993">
    <property type="component" value="Unassembled WGS sequence"/>
</dbReference>
<evidence type="ECO:0000256" key="3">
    <source>
        <dbReference type="ARBA" id="ARBA00022692"/>
    </source>
</evidence>
<dbReference type="EMBL" id="JACYWE010000003">
    <property type="protein sequence ID" value="MBD8506253.1"/>
    <property type="molecule type" value="Genomic_DNA"/>
</dbReference>
<dbReference type="GO" id="GO:0005886">
    <property type="term" value="C:plasma membrane"/>
    <property type="evidence" value="ECO:0007669"/>
    <property type="project" value="UniProtKB-SubCell"/>
</dbReference>
<dbReference type="InterPro" id="IPR007168">
    <property type="entry name" value="Phageshock_PspC_N"/>
</dbReference>
<proteinExistence type="predicted"/>
<keyword evidence="3 6" id="KW-0812">Transmembrane</keyword>
<keyword evidence="4 6" id="KW-1133">Transmembrane helix</keyword>
<dbReference type="InterPro" id="IPR052027">
    <property type="entry name" value="PspC"/>
</dbReference>
<dbReference type="AlphaFoldDB" id="A0A927PL00"/>
<sequence length="70" mass="7852">MQSQLRRTRDGRWMGGVCAGIAKQYGWDVNLVRLVFVLVSLLGTLGIGVLVYLVMWAMIPLEDSSATPRW</sequence>